<evidence type="ECO:0000313" key="2">
    <source>
        <dbReference type="EMBL" id="KHN71826.1"/>
    </source>
</evidence>
<name>A0A0B2ULB2_TOXCA</name>
<evidence type="ECO:0000256" key="1">
    <source>
        <dbReference type="SAM" id="SignalP"/>
    </source>
</evidence>
<reference evidence="2 3" key="1">
    <citation type="submission" date="2014-11" db="EMBL/GenBank/DDBJ databases">
        <title>Genetic blueprint of the zoonotic pathogen Toxocara canis.</title>
        <authorList>
            <person name="Zhu X.-Q."/>
            <person name="Korhonen P.K."/>
            <person name="Cai H."/>
            <person name="Young N.D."/>
            <person name="Nejsum P."/>
            <person name="von Samson-Himmelstjerna G."/>
            <person name="Boag P.R."/>
            <person name="Tan P."/>
            <person name="Li Q."/>
            <person name="Min J."/>
            <person name="Yang Y."/>
            <person name="Wang X."/>
            <person name="Fang X."/>
            <person name="Hall R.S."/>
            <person name="Hofmann A."/>
            <person name="Sternberg P.W."/>
            <person name="Jex A.R."/>
            <person name="Gasser R.B."/>
        </authorList>
    </citation>
    <scope>NUCLEOTIDE SEQUENCE [LARGE SCALE GENOMIC DNA]</scope>
    <source>
        <strain evidence="2">PN_DK_2014</strain>
    </source>
</reference>
<proteinExistence type="predicted"/>
<dbReference type="STRING" id="6265.A0A0B2ULB2"/>
<comment type="caution">
    <text evidence="2">The sequence shown here is derived from an EMBL/GenBank/DDBJ whole genome shotgun (WGS) entry which is preliminary data.</text>
</comment>
<keyword evidence="2" id="KW-0436">Ligase</keyword>
<dbReference type="Proteomes" id="UP000031036">
    <property type="component" value="Unassembled WGS sequence"/>
</dbReference>
<keyword evidence="3" id="KW-1185">Reference proteome</keyword>
<dbReference type="AlphaFoldDB" id="A0A0B2ULB2"/>
<feature type="chain" id="PRO_5002094946" evidence="1">
    <location>
        <begin position="18"/>
        <end position="110"/>
    </location>
</feature>
<sequence>MISFLFVLFIGARHLSYLKEKERKLKEKKEKEAAKRIPPWEMFKRGEEATRYSKYDDKGIPTHSADGEEISKKQRKKLEKLYETQQRNYEQVHFEIFFASRISASKISIK</sequence>
<protein>
    <submittedName>
        <fullName evidence="2">Cysteine--tRNA ligase, cytoplasmic</fullName>
    </submittedName>
</protein>
<dbReference type="EMBL" id="JPKZ01019686">
    <property type="protein sequence ID" value="KHN71826.1"/>
    <property type="molecule type" value="Genomic_DNA"/>
</dbReference>
<evidence type="ECO:0000313" key="3">
    <source>
        <dbReference type="Proteomes" id="UP000031036"/>
    </source>
</evidence>
<accession>A0A0B2ULB2</accession>
<dbReference type="GO" id="GO:0016874">
    <property type="term" value="F:ligase activity"/>
    <property type="evidence" value="ECO:0007669"/>
    <property type="project" value="UniProtKB-KW"/>
</dbReference>
<keyword evidence="1" id="KW-0732">Signal</keyword>
<feature type="signal peptide" evidence="1">
    <location>
        <begin position="1"/>
        <end position="17"/>
    </location>
</feature>
<organism evidence="2 3">
    <name type="scientific">Toxocara canis</name>
    <name type="common">Canine roundworm</name>
    <dbReference type="NCBI Taxonomy" id="6265"/>
    <lineage>
        <taxon>Eukaryota</taxon>
        <taxon>Metazoa</taxon>
        <taxon>Ecdysozoa</taxon>
        <taxon>Nematoda</taxon>
        <taxon>Chromadorea</taxon>
        <taxon>Rhabditida</taxon>
        <taxon>Spirurina</taxon>
        <taxon>Ascaridomorpha</taxon>
        <taxon>Ascaridoidea</taxon>
        <taxon>Toxocaridae</taxon>
        <taxon>Toxocara</taxon>
    </lineage>
</organism>
<gene>
    <name evidence="2" type="primary">CARS</name>
    <name evidence="2" type="ORF">Tcan_01829</name>
</gene>
<dbReference type="OrthoDB" id="438179at2759"/>